<comment type="subcellular location">
    <subcellularLocation>
        <location evidence="1">Cell membrane</location>
        <topology evidence="1">Multi-pass membrane protein</topology>
    </subcellularLocation>
</comment>
<comment type="function">
    <text evidence="8">Part of the ABC transporter complex CysAWTP (TC 3.A.1.6.1) involved in sulfate/thiosulfate import. Probably responsible for the translocation of the substrate across the membrane.</text>
</comment>
<evidence type="ECO:0000313" key="11">
    <source>
        <dbReference type="EMBL" id="PYF10348.1"/>
    </source>
</evidence>
<evidence type="ECO:0000256" key="1">
    <source>
        <dbReference type="ARBA" id="ARBA00004651"/>
    </source>
</evidence>
<dbReference type="GO" id="GO:0015419">
    <property type="term" value="F:ABC-type sulfate transporter activity"/>
    <property type="evidence" value="ECO:0007669"/>
    <property type="project" value="UniProtKB-UniRule"/>
</dbReference>
<evidence type="ECO:0000313" key="12">
    <source>
        <dbReference type="Proteomes" id="UP000247727"/>
    </source>
</evidence>
<reference evidence="11 12" key="1">
    <citation type="submission" date="2018-06" db="EMBL/GenBank/DDBJ databases">
        <title>Genomic Encyclopedia of Type Strains, Phase III (KMG-III): the genomes of soil and plant-associated and newly described type strains.</title>
        <authorList>
            <person name="Whitman W."/>
        </authorList>
    </citation>
    <scope>NUCLEOTIDE SEQUENCE [LARGE SCALE GENOMIC DNA]</scope>
    <source>
        <strain evidence="11 12">JA737</strain>
    </source>
</reference>
<feature type="domain" description="ABC transmembrane type-1" evidence="10">
    <location>
        <begin position="61"/>
        <end position="264"/>
    </location>
</feature>
<sequence>MLRPLINRSPMPGLGLSMGITLTMLSLVVLGPIGALLAQGASYGLEGIWATVNRERVWAALELSFRLSFFAALFNLFFGVILAWVLVRYDFPGRRLVDAAVDLPFALPTAVAGIALTTLYAPNGVFGVLAKEVGLKIAYTQWGIFIALIFVGLPFVTRTVQPVVEEIDREVEEASATLGATRLTTLRRVIAPMLMPAALTGFALSLARAVGEYGSVIFIAGNIPLKTEIAPLLIVIQLEEFNYDGAAAIGIAMLVISFAMLLAINLIQIWSRRRIGDV</sequence>
<dbReference type="SUPFAM" id="SSF161098">
    <property type="entry name" value="MetI-like"/>
    <property type="match status" value="1"/>
</dbReference>
<comment type="function">
    <text evidence="9">Part of the ABC transporter complex (TC 3.A.1.6.1) involved in sulfate/thiosulfate import.</text>
</comment>
<evidence type="ECO:0000256" key="7">
    <source>
        <dbReference type="ARBA" id="ARBA00023136"/>
    </source>
</evidence>
<dbReference type="FunFam" id="1.10.3720.10:FF:000004">
    <property type="entry name" value="Sulfate transport system permease protein CysT"/>
    <property type="match status" value="1"/>
</dbReference>
<dbReference type="AlphaFoldDB" id="A0A318U2F5"/>
<keyword evidence="6 9" id="KW-0764">Sulfate transport</keyword>
<comment type="caution">
    <text evidence="9">Lacks conserved residue(s) required for the propagation of feature annotation.</text>
</comment>
<protein>
    <recommendedName>
        <fullName evidence="9">Sulfate transport system permease protein CysT</fullName>
    </recommendedName>
</protein>
<evidence type="ECO:0000256" key="4">
    <source>
        <dbReference type="ARBA" id="ARBA00022692"/>
    </source>
</evidence>
<organism evidence="11 12">
    <name type="scientific">Rhodobacter viridis</name>
    <dbReference type="NCBI Taxonomy" id="1054202"/>
    <lineage>
        <taxon>Bacteria</taxon>
        <taxon>Pseudomonadati</taxon>
        <taxon>Pseudomonadota</taxon>
        <taxon>Alphaproteobacteria</taxon>
        <taxon>Rhodobacterales</taxon>
        <taxon>Rhodobacter group</taxon>
        <taxon>Rhodobacter</taxon>
    </lineage>
</organism>
<proteinExistence type="inferred from homology"/>
<comment type="caution">
    <text evidence="11">The sequence shown here is derived from an EMBL/GenBank/DDBJ whole genome shotgun (WGS) entry which is preliminary data.</text>
</comment>
<dbReference type="PANTHER" id="PTHR30406">
    <property type="entry name" value="SULFATE TRANSPORT SYSTEM PERMEASE PROTEIN"/>
    <property type="match status" value="1"/>
</dbReference>
<feature type="transmembrane region" description="Helical" evidence="9">
    <location>
        <begin position="246"/>
        <end position="267"/>
    </location>
</feature>
<keyword evidence="7 9" id="KW-0472">Membrane</keyword>
<keyword evidence="3 9" id="KW-0813">Transport</keyword>
<comment type="subunit">
    <text evidence="2">The complex is composed of two ATP-binding proteins (CysA), two transmembrane proteins (CysT and CysW) and a solute-binding protein (CysP).</text>
</comment>
<dbReference type="Pfam" id="PF00528">
    <property type="entry name" value="BPD_transp_1"/>
    <property type="match status" value="1"/>
</dbReference>
<dbReference type="InterPro" id="IPR005667">
    <property type="entry name" value="Sulph_transpt2"/>
</dbReference>
<evidence type="ECO:0000259" key="10">
    <source>
        <dbReference type="PROSITE" id="PS50928"/>
    </source>
</evidence>
<accession>A0A318U2F5</accession>
<keyword evidence="4 9" id="KW-0812">Transmembrane</keyword>
<dbReference type="PROSITE" id="PS50928">
    <property type="entry name" value="ABC_TM1"/>
    <property type="match status" value="1"/>
</dbReference>
<dbReference type="InterPro" id="IPR035906">
    <property type="entry name" value="MetI-like_sf"/>
</dbReference>
<feature type="transmembrane region" description="Helical" evidence="9">
    <location>
        <begin position="189"/>
        <end position="207"/>
    </location>
</feature>
<gene>
    <name evidence="11" type="ORF">C8J30_105158</name>
</gene>
<name>A0A318U2F5_9RHOB</name>
<dbReference type="CDD" id="cd06261">
    <property type="entry name" value="TM_PBP2"/>
    <property type="match status" value="1"/>
</dbReference>
<dbReference type="PANTHER" id="PTHR30406:SF8">
    <property type="entry name" value="SULFATE TRANSPORT SYSTEM PERMEASE PROTEIN CYST"/>
    <property type="match status" value="1"/>
</dbReference>
<feature type="transmembrane region" description="Helical" evidence="9">
    <location>
        <begin position="99"/>
        <end position="121"/>
    </location>
</feature>
<evidence type="ECO:0000256" key="9">
    <source>
        <dbReference type="RuleBase" id="RU366001"/>
    </source>
</evidence>
<dbReference type="NCBIfam" id="TIGR02139">
    <property type="entry name" value="permease_CysT"/>
    <property type="match status" value="1"/>
</dbReference>
<evidence type="ECO:0000256" key="2">
    <source>
        <dbReference type="ARBA" id="ARBA00011779"/>
    </source>
</evidence>
<feature type="transmembrane region" description="Helical" evidence="9">
    <location>
        <begin position="141"/>
        <end position="160"/>
    </location>
</feature>
<dbReference type="InterPro" id="IPR000515">
    <property type="entry name" value="MetI-like"/>
</dbReference>
<dbReference type="InterPro" id="IPR011865">
    <property type="entry name" value="CysT_permease"/>
</dbReference>
<keyword evidence="5 9" id="KW-1133">Transmembrane helix</keyword>
<comment type="similarity">
    <text evidence="9">Belongs to the binding-protein-dependent transport system permease family. CysTW subfamily.</text>
</comment>
<keyword evidence="12" id="KW-1185">Reference proteome</keyword>
<evidence type="ECO:0000256" key="8">
    <source>
        <dbReference type="ARBA" id="ARBA00025323"/>
    </source>
</evidence>
<evidence type="ECO:0000256" key="6">
    <source>
        <dbReference type="ARBA" id="ARBA00023032"/>
    </source>
</evidence>
<dbReference type="OrthoDB" id="9804629at2"/>
<dbReference type="NCBIfam" id="TIGR00969">
    <property type="entry name" value="3a0106s02"/>
    <property type="match status" value="1"/>
</dbReference>
<dbReference type="EMBL" id="QJTK01000005">
    <property type="protein sequence ID" value="PYF10348.1"/>
    <property type="molecule type" value="Genomic_DNA"/>
</dbReference>
<dbReference type="GO" id="GO:0005886">
    <property type="term" value="C:plasma membrane"/>
    <property type="evidence" value="ECO:0007669"/>
    <property type="project" value="UniProtKB-SubCell"/>
</dbReference>
<feature type="transmembrane region" description="Helical" evidence="9">
    <location>
        <begin position="64"/>
        <end position="87"/>
    </location>
</feature>
<dbReference type="Gene3D" id="1.10.3720.10">
    <property type="entry name" value="MetI-like"/>
    <property type="match status" value="1"/>
</dbReference>
<dbReference type="RefSeq" id="WP_110805517.1">
    <property type="nucleotide sequence ID" value="NZ_QJTK01000005.1"/>
</dbReference>
<evidence type="ECO:0000256" key="3">
    <source>
        <dbReference type="ARBA" id="ARBA00022448"/>
    </source>
</evidence>
<dbReference type="Proteomes" id="UP000247727">
    <property type="component" value="Unassembled WGS sequence"/>
</dbReference>
<evidence type="ECO:0000256" key="5">
    <source>
        <dbReference type="ARBA" id="ARBA00022989"/>
    </source>
</evidence>